<organism evidence="2 3">
    <name type="scientific">Paraburkholderia edwinii</name>
    <dbReference type="NCBI Taxonomy" id="2861782"/>
    <lineage>
        <taxon>Bacteria</taxon>
        <taxon>Pseudomonadati</taxon>
        <taxon>Pseudomonadota</taxon>
        <taxon>Betaproteobacteria</taxon>
        <taxon>Burkholderiales</taxon>
        <taxon>Burkholderiaceae</taxon>
        <taxon>Paraburkholderia</taxon>
    </lineage>
</organism>
<dbReference type="GO" id="GO:0003677">
    <property type="term" value="F:DNA binding"/>
    <property type="evidence" value="ECO:0007669"/>
    <property type="project" value="UniProtKB-KW"/>
</dbReference>
<protein>
    <submittedName>
        <fullName evidence="2">DNA-binding domain-containing protein</fullName>
    </submittedName>
</protein>
<name>A0ABX8UNC0_9BURK</name>
<sequence length="258" mass="28596">MKARLDVIEQAFADAIRDPRKESALLELLSTEPQVAARRLDIYRGNAYAHWHAALKNAYPVLLALVGEHYFSTLARAYAETCSSHSGDLNQYGAQLAAFIDNRERDPRYAYFADIARLEWAVHTASHASEPAALSASQWQQFNAETLLACQLIIHPACRAISSRYAISAIWRGHQPGGTLPQSIDAPSQALVVRPEWRCLVVDQTDAAHAAFIALQRRRTLNEAIDIALAIDEQFDISSQLQTWILMCAVIDVVSDGA</sequence>
<keyword evidence="2" id="KW-0238">DNA-binding</keyword>
<keyword evidence="3" id="KW-1185">Reference proteome</keyword>
<dbReference type="Proteomes" id="UP000826462">
    <property type="component" value="Chromosome 1"/>
</dbReference>
<gene>
    <name evidence="2" type="ORF">KZJ38_21530</name>
</gene>
<evidence type="ECO:0000313" key="3">
    <source>
        <dbReference type="Proteomes" id="UP000826462"/>
    </source>
</evidence>
<evidence type="ECO:0000313" key="2">
    <source>
        <dbReference type="EMBL" id="QYD68765.1"/>
    </source>
</evidence>
<proteinExistence type="predicted"/>
<dbReference type="RefSeq" id="WP_219798146.1">
    <property type="nucleotide sequence ID" value="NZ_CP080095.1"/>
</dbReference>
<dbReference type="InterPro" id="IPR018640">
    <property type="entry name" value="DUF2063"/>
</dbReference>
<dbReference type="InterPro" id="IPR044922">
    <property type="entry name" value="DUF2063_N_sf"/>
</dbReference>
<evidence type="ECO:0000259" key="1">
    <source>
        <dbReference type="Pfam" id="PF09836"/>
    </source>
</evidence>
<dbReference type="Pfam" id="PF09836">
    <property type="entry name" value="DUF2063"/>
    <property type="match status" value="1"/>
</dbReference>
<dbReference type="Gene3D" id="1.10.150.690">
    <property type="entry name" value="DUF2063"/>
    <property type="match status" value="1"/>
</dbReference>
<accession>A0ABX8UNC0</accession>
<feature type="domain" description="Putative DNA-binding" evidence="1">
    <location>
        <begin position="9"/>
        <end position="100"/>
    </location>
</feature>
<reference evidence="2 3" key="1">
    <citation type="submission" date="2021-07" db="EMBL/GenBank/DDBJ databases">
        <title>Paraburkholderia edwinii protects Aspergillus sp. from phenazines by acting as a toxin sponge.</title>
        <authorList>
            <person name="Dahlstrom K.M."/>
            <person name="Newman D.K."/>
        </authorList>
    </citation>
    <scope>NUCLEOTIDE SEQUENCE [LARGE SCALE GENOMIC DNA]</scope>
    <source>
        <strain evidence="2 3">Pe01</strain>
    </source>
</reference>
<dbReference type="EMBL" id="CP080095">
    <property type="protein sequence ID" value="QYD68765.1"/>
    <property type="molecule type" value="Genomic_DNA"/>
</dbReference>